<dbReference type="AlphaFoldDB" id="A0A0B0EFU7"/>
<dbReference type="Proteomes" id="UP000030652">
    <property type="component" value="Unassembled WGS sequence"/>
</dbReference>
<organism evidence="1 2">
    <name type="scientific">Candidatus Scalindua brodae</name>
    <dbReference type="NCBI Taxonomy" id="237368"/>
    <lineage>
        <taxon>Bacteria</taxon>
        <taxon>Pseudomonadati</taxon>
        <taxon>Planctomycetota</taxon>
        <taxon>Candidatus Brocadiia</taxon>
        <taxon>Candidatus Brocadiales</taxon>
        <taxon>Candidatus Scalinduaceae</taxon>
        <taxon>Candidatus Scalindua</taxon>
    </lineage>
</organism>
<comment type="caution">
    <text evidence="1">The sequence shown here is derived from an EMBL/GenBank/DDBJ whole genome shotgun (WGS) entry which is preliminary data.</text>
</comment>
<accession>A0A0B0EFU7</accession>
<name>A0A0B0EFU7_9BACT</name>
<proteinExistence type="predicted"/>
<dbReference type="Pfam" id="PF07027">
    <property type="entry name" value="DUF1318"/>
    <property type="match status" value="1"/>
</dbReference>
<gene>
    <name evidence="1" type="ORF">SCABRO_02279</name>
</gene>
<evidence type="ECO:0008006" key="3">
    <source>
        <dbReference type="Google" id="ProtNLM"/>
    </source>
</evidence>
<evidence type="ECO:0000313" key="2">
    <source>
        <dbReference type="Proteomes" id="UP000030652"/>
    </source>
</evidence>
<sequence length="201" mass="22335">MKTQMVKYLALPLLAFVVISCAVITVNVYFPTEAVEEAAEKIIDEIQGGNDAKSTAGNSDQQSFFQKSVPFNFFGCSTVYADEIDLNLTTPAIRKLIDSMKSRNTAIMQFKDQGSIGETNDGMLAIRSMDGLAGEEIRTVNRLLKAENNDRETLYKELATANKIDLADIGKVKSIFAKTLKSKAKPGHWYHDEKGNWTQKK</sequence>
<dbReference type="EMBL" id="JRYO01000159">
    <property type="protein sequence ID" value="KHE91967.1"/>
    <property type="molecule type" value="Genomic_DNA"/>
</dbReference>
<reference evidence="1 2" key="1">
    <citation type="submission" date="2014-10" db="EMBL/GenBank/DDBJ databases">
        <title>Draft genome of anammox bacterium scalindua brodae, obtained using differential coverage binning of sequence data from two enrichment reactors.</title>
        <authorList>
            <person name="Speth D.R."/>
            <person name="Russ L."/>
            <person name="Kartal B."/>
            <person name="Op den Camp H.J."/>
            <person name="Dutilh B.E."/>
            <person name="Jetten M.S."/>
        </authorList>
    </citation>
    <scope>NUCLEOTIDE SEQUENCE [LARGE SCALE GENOMIC DNA]</scope>
    <source>
        <strain evidence="1">RU1</strain>
    </source>
</reference>
<protein>
    <recommendedName>
        <fullName evidence="3">DUF1318 domain-containing protein</fullName>
    </recommendedName>
</protein>
<dbReference type="eggNOG" id="COG3784">
    <property type="taxonomic scope" value="Bacteria"/>
</dbReference>
<dbReference type="InterPro" id="IPR008309">
    <property type="entry name" value="YdbL"/>
</dbReference>
<evidence type="ECO:0000313" key="1">
    <source>
        <dbReference type="EMBL" id="KHE91967.1"/>
    </source>
</evidence>
<dbReference type="PROSITE" id="PS51257">
    <property type="entry name" value="PROKAR_LIPOPROTEIN"/>
    <property type="match status" value="1"/>
</dbReference>